<dbReference type="SUPFAM" id="SSF57716">
    <property type="entry name" value="Glucocorticoid receptor-like (DNA-binding domain)"/>
    <property type="match status" value="1"/>
</dbReference>
<evidence type="ECO:0000256" key="12">
    <source>
        <dbReference type="RuleBase" id="RU000544"/>
    </source>
</evidence>
<dbReference type="EC" id="2.7.1.21" evidence="2 9"/>
<keyword evidence="6 9" id="KW-0547">Nucleotide-binding</keyword>
<evidence type="ECO:0000256" key="4">
    <source>
        <dbReference type="ARBA" id="ARBA00022634"/>
    </source>
</evidence>
<dbReference type="GO" id="GO:0071897">
    <property type="term" value="P:DNA biosynthetic process"/>
    <property type="evidence" value="ECO:0007669"/>
    <property type="project" value="UniProtKB-KW"/>
</dbReference>
<dbReference type="FunFam" id="3.40.50.300:FF:000384">
    <property type="entry name" value="Thymidine kinase"/>
    <property type="match status" value="1"/>
</dbReference>
<keyword evidence="5 9" id="KW-0808">Transferase</keyword>
<evidence type="ECO:0000256" key="10">
    <source>
        <dbReference type="PIRSR" id="PIRSR035805-1"/>
    </source>
</evidence>
<evidence type="ECO:0000256" key="6">
    <source>
        <dbReference type="ARBA" id="ARBA00022741"/>
    </source>
</evidence>
<evidence type="ECO:0000256" key="9">
    <source>
        <dbReference type="HAMAP-Rule" id="MF_00124"/>
    </source>
</evidence>
<feature type="binding site" evidence="9">
    <location>
        <begin position="21"/>
        <end position="28"/>
    </location>
    <ligand>
        <name>ATP</name>
        <dbReference type="ChEBI" id="CHEBI:30616"/>
    </ligand>
</feature>
<evidence type="ECO:0000256" key="13">
    <source>
        <dbReference type="RuleBase" id="RU004165"/>
    </source>
</evidence>
<evidence type="ECO:0000313" key="15">
    <source>
        <dbReference type="Proteomes" id="UP000199296"/>
    </source>
</evidence>
<evidence type="ECO:0000256" key="8">
    <source>
        <dbReference type="ARBA" id="ARBA00022840"/>
    </source>
</evidence>
<feature type="binding site" evidence="11">
    <location>
        <position position="178"/>
    </location>
    <ligand>
        <name>substrate</name>
    </ligand>
</feature>
<dbReference type="HAMAP" id="MF_00124">
    <property type="entry name" value="Thymidine_kinase"/>
    <property type="match status" value="1"/>
</dbReference>
<reference evidence="14 15" key="1">
    <citation type="submission" date="2016-10" db="EMBL/GenBank/DDBJ databases">
        <authorList>
            <person name="de Groot N.N."/>
        </authorList>
    </citation>
    <scope>NUCLEOTIDE SEQUENCE [LARGE SCALE GENOMIC DNA]</scope>
    <source>
        <strain evidence="14 15">DSM 19803</strain>
    </source>
</reference>
<sequence>MFLENTVNHKEQFGWIEVICGSMFSGKTEELIRRLKRAKFAKQKVEIFKPQIDRRYDDEEVVSHDENSIRSTPVPAAANIRLLADSCDVVGIDEAQFFDDEIISVCNDLANRGVRVIVAGLDMDFKGNPFGPMPNLMATAEYVTKVHAVCTRTGNLAQYSFRKSTKEDLVLLGETDEYEPLSRAAYFKAMLKEKVKNIDVNDSEELIQKKAE</sequence>
<dbReference type="Gene3D" id="3.40.50.300">
    <property type="entry name" value="P-loop containing nucleotide triphosphate hydrolases"/>
    <property type="match status" value="1"/>
</dbReference>
<dbReference type="SMR" id="A0A1G7UIQ6"/>
<dbReference type="Pfam" id="PF00265">
    <property type="entry name" value="TK"/>
    <property type="match status" value="1"/>
</dbReference>
<dbReference type="Proteomes" id="UP000199296">
    <property type="component" value="Unassembled WGS sequence"/>
</dbReference>
<keyword evidence="4 9" id="KW-0237">DNA synthesis</keyword>
<comment type="subunit">
    <text evidence="9">Homotetramer.</text>
</comment>
<keyword evidence="3 9" id="KW-0963">Cytoplasm</keyword>
<dbReference type="SUPFAM" id="SSF52540">
    <property type="entry name" value="P-loop containing nucleoside triphosphate hydrolases"/>
    <property type="match status" value="1"/>
</dbReference>
<dbReference type="PANTHER" id="PTHR11441">
    <property type="entry name" value="THYMIDINE KINASE"/>
    <property type="match status" value="1"/>
</dbReference>
<keyword evidence="8 9" id="KW-0067">ATP-binding</keyword>
<accession>A0A1G7UIQ6</accession>
<dbReference type="Gene3D" id="3.30.60.20">
    <property type="match status" value="1"/>
</dbReference>
<proteinExistence type="inferred from homology"/>
<dbReference type="GO" id="GO:0046104">
    <property type="term" value="P:thymidine metabolic process"/>
    <property type="evidence" value="ECO:0007669"/>
    <property type="project" value="TreeGrafter"/>
</dbReference>
<dbReference type="InterPro" id="IPR001267">
    <property type="entry name" value="Thymidine_kinase"/>
</dbReference>
<evidence type="ECO:0000256" key="1">
    <source>
        <dbReference type="ARBA" id="ARBA00007587"/>
    </source>
</evidence>
<dbReference type="PANTHER" id="PTHR11441:SF0">
    <property type="entry name" value="THYMIDINE KINASE, CYTOSOLIC"/>
    <property type="match status" value="1"/>
</dbReference>
<feature type="active site" description="Proton acceptor" evidence="9 10">
    <location>
        <position position="94"/>
    </location>
</feature>
<feature type="binding site" evidence="11">
    <location>
        <begin position="170"/>
        <end position="173"/>
    </location>
    <ligand>
        <name>substrate</name>
    </ligand>
</feature>
<dbReference type="NCBIfam" id="NF003296">
    <property type="entry name" value="PRK04296.1-1"/>
    <property type="match status" value="1"/>
</dbReference>
<dbReference type="EMBL" id="FNCW01000002">
    <property type="protein sequence ID" value="SDG46949.1"/>
    <property type="molecule type" value="Genomic_DNA"/>
</dbReference>
<evidence type="ECO:0000313" key="14">
    <source>
        <dbReference type="EMBL" id="SDG46949.1"/>
    </source>
</evidence>
<comment type="catalytic activity">
    <reaction evidence="9 12">
        <text>thymidine + ATP = dTMP + ADP + H(+)</text>
        <dbReference type="Rhea" id="RHEA:19129"/>
        <dbReference type="ChEBI" id="CHEBI:15378"/>
        <dbReference type="ChEBI" id="CHEBI:17748"/>
        <dbReference type="ChEBI" id="CHEBI:30616"/>
        <dbReference type="ChEBI" id="CHEBI:63528"/>
        <dbReference type="ChEBI" id="CHEBI:456216"/>
        <dbReference type="EC" id="2.7.1.21"/>
    </reaction>
</comment>
<protein>
    <recommendedName>
        <fullName evidence="2 9">Thymidine kinase</fullName>
        <ecNumber evidence="2 9">2.7.1.21</ecNumber>
    </recommendedName>
</protein>
<dbReference type="InterPro" id="IPR027417">
    <property type="entry name" value="P-loop_NTPase"/>
</dbReference>
<dbReference type="PIRSF" id="PIRSF035805">
    <property type="entry name" value="TK_cell"/>
    <property type="match status" value="1"/>
</dbReference>
<organism evidence="14 15">
    <name type="scientific">Psychroflexus sediminis</name>
    <dbReference type="NCBI Taxonomy" id="470826"/>
    <lineage>
        <taxon>Bacteria</taxon>
        <taxon>Pseudomonadati</taxon>
        <taxon>Bacteroidota</taxon>
        <taxon>Flavobacteriia</taxon>
        <taxon>Flavobacteriales</taxon>
        <taxon>Flavobacteriaceae</taxon>
        <taxon>Psychroflexus</taxon>
    </lineage>
</organism>
<dbReference type="STRING" id="470826.SAMN04488027_10280"/>
<gene>
    <name evidence="9" type="primary">tdk</name>
    <name evidence="14" type="ORF">SAMN04488027_10280</name>
</gene>
<dbReference type="GO" id="GO:0005829">
    <property type="term" value="C:cytosol"/>
    <property type="evidence" value="ECO:0007669"/>
    <property type="project" value="TreeGrafter"/>
</dbReference>
<evidence type="ECO:0000256" key="5">
    <source>
        <dbReference type="ARBA" id="ARBA00022679"/>
    </source>
</evidence>
<keyword evidence="15" id="KW-1185">Reference proteome</keyword>
<dbReference type="OrthoDB" id="9781579at2"/>
<name>A0A1G7UIQ6_9FLAO</name>
<dbReference type="GO" id="GO:0005524">
    <property type="term" value="F:ATP binding"/>
    <property type="evidence" value="ECO:0007669"/>
    <property type="project" value="UniProtKB-UniRule"/>
</dbReference>
<comment type="subcellular location">
    <subcellularLocation>
        <location evidence="9">Cytoplasm</location>
    </subcellularLocation>
</comment>
<comment type="similarity">
    <text evidence="1 9 13">Belongs to the thymidine kinase family.</text>
</comment>
<feature type="binding site" evidence="9">
    <location>
        <begin position="93"/>
        <end position="96"/>
    </location>
    <ligand>
        <name>ATP</name>
        <dbReference type="ChEBI" id="CHEBI:30616"/>
    </ligand>
</feature>
<dbReference type="RefSeq" id="WP_093364922.1">
    <property type="nucleotide sequence ID" value="NZ_FNCW01000002.1"/>
</dbReference>
<keyword evidence="7 9" id="KW-0418">Kinase</keyword>
<evidence type="ECO:0000256" key="11">
    <source>
        <dbReference type="PIRSR" id="PIRSR035805-2"/>
    </source>
</evidence>
<evidence type="ECO:0000256" key="2">
    <source>
        <dbReference type="ARBA" id="ARBA00012118"/>
    </source>
</evidence>
<dbReference type="GO" id="GO:0004797">
    <property type="term" value="F:thymidine kinase activity"/>
    <property type="evidence" value="ECO:0007669"/>
    <property type="project" value="UniProtKB-UniRule"/>
</dbReference>
<evidence type="ECO:0000256" key="7">
    <source>
        <dbReference type="ARBA" id="ARBA00022777"/>
    </source>
</evidence>
<evidence type="ECO:0000256" key="3">
    <source>
        <dbReference type="ARBA" id="ARBA00022490"/>
    </source>
</evidence>
<comment type="caution">
    <text evidence="9">Lacks conserved residue(s) required for the propagation of feature annotation.</text>
</comment>
<dbReference type="AlphaFoldDB" id="A0A1G7UIQ6"/>